<feature type="domain" description="HTH iclR-type" evidence="4">
    <location>
        <begin position="16"/>
        <end position="78"/>
    </location>
</feature>
<proteinExistence type="predicted"/>
<dbReference type="Proteomes" id="UP001501822">
    <property type="component" value="Unassembled WGS sequence"/>
</dbReference>
<keyword evidence="2" id="KW-0238">DNA-binding</keyword>
<evidence type="ECO:0000256" key="1">
    <source>
        <dbReference type="ARBA" id="ARBA00023015"/>
    </source>
</evidence>
<dbReference type="RefSeq" id="WP_252801039.1">
    <property type="nucleotide sequence ID" value="NZ_BAAABM010000037.1"/>
</dbReference>
<dbReference type="PROSITE" id="PS51077">
    <property type="entry name" value="HTH_ICLR"/>
    <property type="match status" value="1"/>
</dbReference>
<keyword evidence="7" id="KW-1185">Reference proteome</keyword>
<feature type="domain" description="IclR-ED" evidence="5">
    <location>
        <begin position="79"/>
        <end position="259"/>
    </location>
</feature>
<accession>A0ABN0WU16</accession>
<name>A0ABN0WU16_9ACTN</name>
<dbReference type="InterPro" id="IPR050707">
    <property type="entry name" value="HTH_MetabolicPath_Reg"/>
</dbReference>
<dbReference type="InterPro" id="IPR014757">
    <property type="entry name" value="Tscrpt_reg_IclR_C"/>
</dbReference>
<keyword evidence="1" id="KW-0805">Transcription regulation</keyword>
<dbReference type="PANTHER" id="PTHR30136">
    <property type="entry name" value="HELIX-TURN-HELIX TRANSCRIPTIONAL REGULATOR, ICLR FAMILY"/>
    <property type="match status" value="1"/>
</dbReference>
<protein>
    <submittedName>
        <fullName evidence="6">IclR family transcriptional regulator C-terminal domain-containing protein</fullName>
    </submittedName>
</protein>
<evidence type="ECO:0000256" key="2">
    <source>
        <dbReference type="ARBA" id="ARBA00023125"/>
    </source>
</evidence>
<dbReference type="EMBL" id="BAAABM010000037">
    <property type="protein sequence ID" value="GAA0346749.1"/>
    <property type="molecule type" value="Genomic_DNA"/>
</dbReference>
<dbReference type="Pfam" id="PF01614">
    <property type="entry name" value="IclR_C"/>
    <property type="match status" value="1"/>
</dbReference>
<reference evidence="6 7" key="1">
    <citation type="journal article" date="2019" name="Int. J. Syst. Evol. Microbiol.">
        <title>The Global Catalogue of Microorganisms (GCM) 10K type strain sequencing project: providing services to taxonomists for standard genome sequencing and annotation.</title>
        <authorList>
            <consortium name="The Broad Institute Genomics Platform"/>
            <consortium name="The Broad Institute Genome Sequencing Center for Infectious Disease"/>
            <person name="Wu L."/>
            <person name="Ma J."/>
        </authorList>
    </citation>
    <scope>NUCLEOTIDE SEQUENCE [LARGE SCALE GENOMIC DNA]</scope>
    <source>
        <strain evidence="6 7">JCM 3146</strain>
    </source>
</reference>
<dbReference type="InterPro" id="IPR036388">
    <property type="entry name" value="WH-like_DNA-bd_sf"/>
</dbReference>
<evidence type="ECO:0000256" key="3">
    <source>
        <dbReference type="ARBA" id="ARBA00023163"/>
    </source>
</evidence>
<dbReference type="PROSITE" id="PS51078">
    <property type="entry name" value="ICLR_ED"/>
    <property type="match status" value="1"/>
</dbReference>
<gene>
    <name evidence="6" type="ORF">GCM10010151_40500</name>
</gene>
<dbReference type="Gene3D" id="1.10.10.10">
    <property type="entry name" value="Winged helix-like DNA-binding domain superfamily/Winged helix DNA-binding domain"/>
    <property type="match status" value="1"/>
</dbReference>
<dbReference type="SUPFAM" id="SSF55781">
    <property type="entry name" value="GAF domain-like"/>
    <property type="match status" value="1"/>
</dbReference>
<dbReference type="InterPro" id="IPR005471">
    <property type="entry name" value="Tscrpt_reg_IclR_N"/>
</dbReference>
<comment type="caution">
    <text evidence="6">The sequence shown here is derived from an EMBL/GenBank/DDBJ whole genome shotgun (WGS) entry which is preliminary data.</text>
</comment>
<evidence type="ECO:0000313" key="6">
    <source>
        <dbReference type="EMBL" id="GAA0346749.1"/>
    </source>
</evidence>
<dbReference type="InterPro" id="IPR036390">
    <property type="entry name" value="WH_DNA-bd_sf"/>
</dbReference>
<sequence>MTVETDECRPVPGGLVGSVQRALRVLEAVASAGDGVTAKAVARRCGFKLSTTYHLLGTLVHEGYLVRLPNARGYGLGYQVAGLHQRLHEQLLPSPGVTDALRHAHRVGGTAVYFSVLRDAHLVVADVVDSPRAPRVRPLDVGFHEAAHATAFGKVLLAFLPADRRRDYLAGAGLHRLTGRTITRLADLEEQLARVRATGVADEIEEFRPDLACVAAPVRDDRGTVVGAVAASAPAPYFSAHRDRMIEAVRQGADLLGPC</sequence>
<dbReference type="SUPFAM" id="SSF46785">
    <property type="entry name" value="Winged helix' DNA-binding domain"/>
    <property type="match status" value="1"/>
</dbReference>
<dbReference type="InterPro" id="IPR029016">
    <property type="entry name" value="GAF-like_dom_sf"/>
</dbReference>
<dbReference type="PANTHER" id="PTHR30136:SF24">
    <property type="entry name" value="HTH-TYPE TRANSCRIPTIONAL REPRESSOR ALLR"/>
    <property type="match status" value="1"/>
</dbReference>
<dbReference type="Gene3D" id="3.30.450.40">
    <property type="match status" value="1"/>
</dbReference>
<evidence type="ECO:0000313" key="7">
    <source>
        <dbReference type="Proteomes" id="UP001501822"/>
    </source>
</evidence>
<dbReference type="Pfam" id="PF09339">
    <property type="entry name" value="HTH_IclR"/>
    <property type="match status" value="1"/>
</dbReference>
<evidence type="ECO:0000259" key="5">
    <source>
        <dbReference type="PROSITE" id="PS51078"/>
    </source>
</evidence>
<keyword evidence="3" id="KW-0804">Transcription</keyword>
<evidence type="ECO:0000259" key="4">
    <source>
        <dbReference type="PROSITE" id="PS51077"/>
    </source>
</evidence>
<organism evidence="6 7">
    <name type="scientific">Actinoallomurus spadix</name>
    <dbReference type="NCBI Taxonomy" id="79912"/>
    <lineage>
        <taxon>Bacteria</taxon>
        <taxon>Bacillati</taxon>
        <taxon>Actinomycetota</taxon>
        <taxon>Actinomycetes</taxon>
        <taxon>Streptosporangiales</taxon>
        <taxon>Thermomonosporaceae</taxon>
        <taxon>Actinoallomurus</taxon>
    </lineage>
</organism>